<sequence>MHAEGTCTSARSPGPPPPPMTMAAPPVPPMSLALSLVDSSAAAPSPADAGTGMALSSSEFMPALVPAAAEKSTAGAVFASVSFVAVAGALAAAAVVFFI</sequence>
<feature type="region of interest" description="Disordered" evidence="1">
    <location>
        <begin position="1"/>
        <end position="25"/>
    </location>
</feature>
<dbReference type="Proteomes" id="UP000059680">
    <property type="component" value="Chromosome 9"/>
</dbReference>
<reference evidence="4" key="1">
    <citation type="journal article" date="2005" name="Nature">
        <title>The map-based sequence of the rice genome.</title>
        <authorList>
            <consortium name="International rice genome sequencing project (IRGSP)"/>
            <person name="Matsumoto T."/>
            <person name="Wu J."/>
            <person name="Kanamori H."/>
            <person name="Katayose Y."/>
            <person name="Fujisawa M."/>
            <person name="Namiki N."/>
            <person name="Mizuno H."/>
            <person name="Yamamoto K."/>
            <person name="Antonio B.A."/>
            <person name="Baba T."/>
            <person name="Sakata K."/>
            <person name="Nagamura Y."/>
            <person name="Aoki H."/>
            <person name="Arikawa K."/>
            <person name="Arita K."/>
            <person name="Bito T."/>
            <person name="Chiden Y."/>
            <person name="Fujitsuka N."/>
            <person name="Fukunaka R."/>
            <person name="Hamada M."/>
            <person name="Harada C."/>
            <person name="Hayashi A."/>
            <person name="Hijishita S."/>
            <person name="Honda M."/>
            <person name="Hosokawa S."/>
            <person name="Ichikawa Y."/>
            <person name="Idonuma A."/>
            <person name="Iijima M."/>
            <person name="Ikeda M."/>
            <person name="Ikeno M."/>
            <person name="Ito K."/>
            <person name="Ito S."/>
            <person name="Ito T."/>
            <person name="Ito Y."/>
            <person name="Ito Y."/>
            <person name="Iwabuchi A."/>
            <person name="Kamiya K."/>
            <person name="Karasawa W."/>
            <person name="Kurita K."/>
            <person name="Katagiri S."/>
            <person name="Kikuta A."/>
            <person name="Kobayashi H."/>
            <person name="Kobayashi N."/>
            <person name="Machita K."/>
            <person name="Maehara T."/>
            <person name="Masukawa M."/>
            <person name="Mizubayashi T."/>
            <person name="Mukai Y."/>
            <person name="Nagasaki H."/>
            <person name="Nagata Y."/>
            <person name="Naito S."/>
            <person name="Nakashima M."/>
            <person name="Nakama Y."/>
            <person name="Nakamichi Y."/>
            <person name="Nakamura M."/>
            <person name="Meguro A."/>
            <person name="Negishi M."/>
            <person name="Ohta I."/>
            <person name="Ohta T."/>
            <person name="Okamoto M."/>
            <person name="Ono N."/>
            <person name="Saji S."/>
            <person name="Sakaguchi M."/>
            <person name="Sakai K."/>
            <person name="Shibata M."/>
            <person name="Shimokawa T."/>
            <person name="Song J."/>
            <person name="Takazaki Y."/>
            <person name="Terasawa K."/>
            <person name="Tsugane M."/>
            <person name="Tsuji K."/>
            <person name="Ueda S."/>
            <person name="Waki K."/>
            <person name="Yamagata H."/>
            <person name="Yamamoto M."/>
            <person name="Yamamoto S."/>
            <person name="Yamane H."/>
            <person name="Yoshiki S."/>
            <person name="Yoshihara R."/>
            <person name="Yukawa K."/>
            <person name="Zhong H."/>
            <person name="Yano M."/>
            <person name="Yuan Q."/>
            <person name="Ouyang S."/>
            <person name="Liu J."/>
            <person name="Jones K.M."/>
            <person name="Gansberger K."/>
            <person name="Moffat K."/>
            <person name="Hill J."/>
            <person name="Bera J."/>
            <person name="Fadrosh D."/>
            <person name="Jin S."/>
            <person name="Johri S."/>
            <person name="Kim M."/>
            <person name="Overton L."/>
            <person name="Reardon M."/>
            <person name="Tsitrin T."/>
            <person name="Vuong H."/>
            <person name="Weaver B."/>
            <person name="Ciecko A."/>
            <person name="Tallon L."/>
            <person name="Jackson J."/>
            <person name="Pai G."/>
            <person name="Aken S.V."/>
            <person name="Utterback T."/>
            <person name="Reidmuller S."/>
            <person name="Feldblyum T."/>
            <person name="Hsiao J."/>
            <person name="Zismann V."/>
            <person name="Iobst S."/>
            <person name="de Vazeille A.R."/>
            <person name="Buell C.R."/>
            <person name="Ying K."/>
            <person name="Li Y."/>
            <person name="Lu T."/>
            <person name="Huang Y."/>
            <person name="Zhao Q."/>
            <person name="Feng Q."/>
            <person name="Zhang L."/>
            <person name="Zhu J."/>
            <person name="Weng Q."/>
            <person name="Mu J."/>
            <person name="Lu Y."/>
            <person name="Fan D."/>
            <person name="Liu Y."/>
            <person name="Guan J."/>
            <person name="Zhang Y."/>
            <person name="Yu S."/>
            <person name="Liu X."/>
            <person name="Zhang Y."/>
            <person name="Hong G."/>
            <person name="Han B."/>
            <person name="Choisne N."/>
            <person name="Demange N."/>
            <person name="Orjeda G."/>
            <person name="Samain S."/>
            <person name="Cattolico L."/>
            <person name="Pelletier E."/>
            <person name="Couloux A."/>
            <person name="Segurens B."/>
            <person name="Wincker P."/>
            <person name="D'Hont A."/>
            <person name="Scarpelli C."/>
            <person name="Weissenbach J."/>
            <person name="Salanoubat M."/>
            <person name="Quetier F."/>
            <person name="Yu Y."/>
            <person name="Kim H.R."/>
            <person name="Rambo T."/>
            <person name="Currie J."/>
            <person name="Collura K."/>
            <person name="Luo M."/>
            <person name="Yang T."/>
            <person name="Ammiraju J.S.S."/>
            <person name="Engler F."/>
            <person name="Soderlund C."/>
            <person name="Wing R.A."/>
            <person name="Palmer L.E."/>
            <person name="de la Bastide M."/>
            <person name="Spiegel L."/>
            <person name="Nascimento L."/>
            <person name="Zutavern T."/>
            <person name="O'Shaughnessy A."/>
            <person name="Dike S."/>
            <person name="Dedhia N."/>
            <person name="Preston R."/>
            <person name="Balija V."/>
            <person name="McCombie W.R."/>
            <person name="Chow T."/>
            <person name="Chen H."/>
            <person name="Chung M."/>
            <person name="Chen C."/>
            <person name="Shaw J."/>
            <person name="Wu H."/>
            <person name="Hsiao K."/>
            <person name="Chao Y."/>
            <person name="Chu M."/>
            <person name="Cheng C."/>
            <person name="Hour A."/>
            <person name="Lee P."/>
            <person name="Lin S."/>
            <person name="Lin Y."/>
            <person name="Liou J."/>
            <person name="Liu S."/>
            <person name="Hsing Y."/>
            <person name="Raghuvanshi S."/>
            <person name="Mohanty A."/>
            <person name="Bharti A.K."/>
            <person name="Gaur A."/>
            <person name="Gupta V."/>
            <person name="Kumar D."/>
            <person name="Ravi V."/>
            <person name="Vij S."/>
            <person name="Kapur A."/>
            <person name="Khurana P."/>
            <person name="Khurana P."/>
            <person name="Khurana J.P."/>
            <person name="Tyagi A.K."/>
            <person name="Gaikwad K."/>
            <person name="Singh A."/>
            <person name="Dalal V."/>
            <person name="Srivastava S."/>
            <person name="Dixit A."/>
            <person name="Pal A.K."/>
            <person name="Ghazi I.A."/>
            <person name="Yadav M."/>
            <person name="Pandit A."/>
            <person name="Bhargava A."/>
            <person name="Sureshbabu K."/>
            <person name="Batra K."/>
            <person name="Sharma T.R."/>
            <person name="Mohapatra T."/>
            <person name="Singh N.K."/>
            <person name="Messing J."/>
            <person name="Nelson A.B."/>
            <person name="Fuks G."/>
            <person name="Kavchok S."/>
            <person name="Keizer G."/>
            <person name="Linton E."/>
            <person name="Llaca V."/>
            <person name="Song R."/>
            <person name="Tanyolac B."/>
            <person name="Young S."/>
            <person name="Ho-Il K."/>
            <person name="Hahn J.H."/>
            <person name="Sangsakoo G."/>
            <person name="Vanavichit A."/>
            <person name="de Mattos Luiz.A.T."/>
            <person name="Zimmer P.D."/>
            <person name="Malone G."/>
            <person name="Dellagostin O."/>
            <person name="de Oliveira A.C."/>
            <person name="Bevan M."/>
            <person name="Bancroft I."/>
            <person name="Minx P."/>
            <person name="Cordum H."/>
            <person name="Wilson R."/>
            <person name="Cheng Z."/>
            <person name="Jin W."/>
            <person name="Jiang J."/>
            <person name="Leong S.A."/>
            <person name="Iwama H."/>
            <person name="Gojobori T."/>
            <person name="Itoh T."/>
            <person name="Niimura Y."/>
            <person name="Fujii Y."/>
            <person name="Habara T."/>
            <person name="Sakai H."/>
            <person name="Sato Y."/>
            <person name="Wilson G."/>
            <person name="Kumar K."/>
            <person name="McCouch S."/>
            <person name="Juretic N."/>
            <person name="Hoen D."/>
            <person name="Wright S."/>
            <person name="Bruskiewich R."/>
            <person name="Bureau T."/>
            <person name="Miyao A."/>
            <person name="Hirochika H."/>
            <person name="Nishikawa T."/>
            <person name="Kadowaki K."/>
            <person name="Sugiura M."/>
            <person name="Burr B."/>
            <person name="Sasaki T."/>
        </authorList>
    </citation>
    <scope>NUCLEOTIDE SEQUENCE [LARGE SCALE GENOMIC DNA]</scope>
    <source>
        <strain evidence="4">cv. Nipponbare</strain>
    </source>
</reference>
<feature type="compositionally biased region" description="Pro residues" evidence="1">
    <location>
        <begin position="13"/>
        <end position="25"/>
    </location>
</feature>
<name>A0A0N7KQP5_ORYSJ</name>
<protein>
    <submittedName>
        <fullName evidence="3">Os09g0374700 protein</fullName>
    </submittedName>
</protein>
<evidence type="ECO:0000256" key="2">
    <source>
        <dbReference type="SAM" id="Phobius"/>
    </source>
</evidence>
<evidence type="ECO:0000313" key="3">
    <source>
        <dbReference type="EMBL" id="BAT07794.1"/>
    </source>
</evidence>
<keyword evidence="4" id="KW-1185">Reference proteome</keyword>
<gene>
    <name evidence="3" type="ordered locus">Os09g0374700</name>
    <name evidence="3" type="ORF">OSNPB_090374700</name>
</gene>
<evidence type="ECO:0000256" key="1">
    <source>
        <dbReference type="SAM" id="MobiDB-lite"/>
    </source>
</evidence>
<proteinExistence type="predicted"/>
<dbReference type="AlphaFoldDB" id="A0A0N7KQP5"/>
<feature type="transmembrane region" description="Helical" evidence="2">
    <location>
        <begin position="76"/>
        <end position="98"/>
    </location>
</feature>
<keyword evidence="2" id="KW-1133">Transmembrane helix</keyword>
<dbReference type="InParanoid" id="A0A0N7KQP5"/>
<dbReference type="Gramene" id="Os09t0374700-00">
    <property type="protein sequence ID" value="Os09t0374700-00"/>
    <property type="gene ID" value="Os09g0374700"/>
</dbReference>
<reference evidence="3 4" key="2">
    <citation type="journal article" date="2013" name="Plant Cell Physiol.">
        <title>Rice Annotation Project Database (RAP-DB): an integrative and interactive database for rice genomics.</title>
        <authorList>
            <person name="Sakai H."/>
            <person name="Lee S.S."/>
            <person name="Tanaka T."/>
            <person name="Numa H."/>
            <person name="Kim J."/>
            <person name="Kawahara Y."/>
            <person name="Wakimoto H."/>
            <person name="Yang C.C."/>
            <person name="Iwamoto M."/>
            <person name="Abe T."/>
            <person name="Yamada Y."/>
            <person name="Muto A."/>
            <person name="Inokuchi H."/>
            <person name="Ikemura T."/>
            <person name="Matsumoto T."/>
            <person name="Sasaki T."/>
            <person name="Itoh T."/>
        </authorList>
    </citation>
    <scope>NUCLEOTIDE SEQUENCE [LARGE SCALE GENOMIC DNA]</scope>
    <source>
        <strain evidence="4">cv. Nipponbare</strain>
    </source>
</reference>
<dbReference type="PaxDb" id="39947-A0A0N7KQP5"/>
<evidence type="ECO:0000313" key="4">
    <source>
        <dbReference type="Proteomes" id="UP000059680"/>
    </source>
</evidence>
<dbReference type="EMBL" id="AP014965">
    <property type="protein sequence ID" value="BAT07794.1"/>
    <property type="molecule type" value="Genomic_DNA"/>
</dbReference>
<keyword evidence="2" id="KW-0812">Transmembrane</keyword>
<organism evidence="3 4">
    <name type="scientific">Oryza sativa subsp. japonica</name>
    <name type="common">Rice</name>
    <dbReference type="NCBI Taxonomy" id="39947"/>
    <lineage>
        <taxon>Eukaryota</taxon>
        <taxon>Viridiplantae</taxon>
        <taxon>Streptophyta</taxon>
        <taxon>Embryophyta</taxon>
        <taxon>Tracheophyta</taxon>
        <taxon>Spermatophyta</taxon>
        <taxon>Magnoliopsida</taxon>
        <taxon>Liliopsida</taxon>
        <taxon>Poales</taxon>
        <taxon>Poaceae</taxon>
        <taxon>BOP clade</taxon>
        <taxon>Oryzoideae</taxon>
        <taxon>Oryzeae</taxon>
        <taxon>Oryzinae</taxon>
        <taxon>Oryza</taxon>
        <taxon>Oryza sativa</taxon>
    </lineage>
</organism>
<reference evidence="3 4" key="3">
    <citation type="journal article" date="2013" name="Rice">
        <title>Improvement of the Oryza sativa Nipponbare reference genome using next generation sequence and optical map data.</title>
        <authorList>
            <person name="Kawahara Y."/>
            <person name="de la Bastide M."/>
            <person name="Hamilton J.P."/>
            <person name="Kanamori H."/>
            <person name="McCombie W.R."/>
            <person name="Ouyang S."/>
            <person name="Schwartz D.C."/>
            <person name="Tanaka T."/>
            <person name="Wu J."/>
            <person name="Zhou S."/>
            <person name="Childs K.L."/>
            <person name="Davidson R.M."/>
            <person name="Lin H."/>
            <person name="Quesada-Ocampo L."/>
            <person name="Vaillancourt B."/>
            <person name="Sakai H."/>
            <person name="Lee S.S."/>
            <person name="Kim J."/>
            <person name="Numa H."/>
            <person name="Itoh T."/>
            <person name="Buell C.R."/>
            <person name="Matsumoto T."/>
        </authorList>
    </citation>
    <scope>NUCLEOTIDE SEQUENCE [LARGE SCALE GENOMIC DNA]</scope>
    <source>
        <strain evidence="4">cv. Nipponbare</strain>
    </source>
</reference>
<accession>A0A0N7KQP5</accession>
<keyword evidence="2" id="KW-0472">Membrane</keyword>